<evidence type="ECO:0000313" key="3">
    <source>
        <dbReference type="Proteomes" id="UP001596472"/>
    </source>
</evidence>
<dbReference type="Proteomes" id="UP001596472">
    <property type="component" value="Unassembled WGS sequence"/>
</dbReference>
<reference evidence="3" key="1">
    <citation type="journal article" date="2019" name="Int. J. Syst. Evol. Microbiol.">
        <title>The Global Catalogue of Microorganisms (GCM) 10K type strain sequencing project: providing services to taxonomists for standard genome sequencing and annotation.</title>
        <authorList>
            <consortium name="The Broad Institute Genomics Platform"/>
            <consortium name="The Broad Institute Genome Sequencing Center for Infectious Disease"/>
            <person name="Wu L."/>
            <person name="Ma J."/>
        </authorList>
    </citation>
    <scope>NUCLEOTIDE SEQUENCE [LARGE SCALE GENOMIC DNA]</scope>
    <source>
        <strain evidence="3">CGMCC 4.1467</strain>
    </source>
</reference>
<organism evidence="2 3">
    <name type="scientific">Haloferula chungangensis</name>
    <dbReference type="NCBI Taxonomy" id="1048331"/>
    <lineage>
        <taxon>Bacteria</taxon>
        <taxon>Pseudomonadati</taxon>
        <taxon>Verrucomicrobiota</taxon>
        <taxon>Verrucomicrobiia</taxon>
        <taxon>Verrucomicrobiales</taxon>
        <taxon>Verrucomicrobiaceae</taxon>
        <taxon>Haloferula</taxon>
    </lineage>
</organism>
<name>A0ABW2L8R4_9BACT</name>
<gene>
    <name evidence="2" type="ORF">ACFQY0_16520</name>
</gene>
<evidence type="ECO:0000313" key="2">
    <source>
        <dbReference type="EMBL" id="MFC7338802.1"/>
    </source>
</evidence>
<evidence type="ECO:0008006" key="4">
    <source>
        <dbReference type="Google" id="ProtNLM"/>
    </source>
</evidence>
<feature type="region of interest" description="Disordered" evidence="1">
    <location>
        <begin position="101"/>
        <end position="204"/>
    </location>
</feature>
<keyword evidence="3" id="KW-1185">Reference proteome</keyword>
<feature type="compositionally biased region" description="Polar residues" evidence="1">
    <location>
        <begin position="150"/>
        <end position="163"/>
    </location>
</feature>
<protein>
    <recommendedName>
        <fullName evidence="4">DUF4175 domain-containing protein</fullName>
    </recommendedName>
</protein>
<evidence type="ECO:0000256" key="1">
    <source>
        <dbReference type="SAM" id="MobiDB-lite"/>
    </source>
</evidence>
<accession>A0ABW2L8R4</accession>
<sequence>MKALIPIFLFPLIALADDAELAEKISKFQTGARDLSDKQDELAADVQQLTIEQTVPQVIELFREVEDAMDEASERLYEHETGGETIAAETDVIEKIFEAAKEKQKQSGPGKPGEQPGSAMLDMMERMMGREPGGQKPGDKPGDQAGEGSTGDSNSENSNQSGNADGKVEERRVPKGSGTAGKSVPPEFQDALRAYNRAAEKLSR</sequence>
<dbReference type="EMBL" id="JBHTBS010000010">
    <property type="protein sequence ID" value="MFC7338802.1"/>
    <property type="molecule type" value="Genomic_DNA"/>
</dbReference>
<dbReference type="RefSeq" id="WP_379714643.1">
    <property type="nucleotide sequence ID" value="NZ_JBHTBS010000010.1"/>
</dbReference>
<comment type="caution">
    <text evidence="2">The sequence shown here is derived from an EMBL/GenBank/DDBJ whole genome shotgun (WGS) entry which is preliminary data.</text>
</comment>
<proteinExistence type="predicted"/>